<dbReference type="Pfam" id="PF04884">
    <property type="entry name" value="UVB_sens_prot"/>
    <property type="match status" value="1"/>
</dbReference>
<evidence type="ECO:0000256" key="5">
    <source>
        <dbReference type="ARBA" id="ARBA00023136"/>
    </source>
</evidence>
<dbReference type="EMBL" id="GL433847">
    <property type="protein sequence ID" value="EFN54602.1"/>
    <property type="molecule type" value="Genomic_DNA"/>
</dbReference>
<dbReference type="PANTHER" id="PTHR12770">
    <property type="entry name" value="RUS1 FAMILY PROTEIN C16ORF58"/>
    <property type="match status" value="1"/>
</dbReference>
<feature type="domain" description="Protein root UVB sensitive/RUS" evidence="6">
    <location>
        <begin position="61"/>
        <end position="280"/>
    </location>
</feature>
<evidence type="ECO:0000313" key="8">
    <source>
        <dbReference type="Proteomes" id="UP000008141"/>
    </source>
</evidence>
<sequence length="486" mass="49700">MPKATSPPSRSAALALEFTEGRQTAAVAAPDGPAAVTAAAGGGRGPVAPVVTAAGGGGRGVAQAFAACFLPEGFPHSVSSDYLPYQLWDSIQGLSSYLRGMLSSQAMLAGVGFFLKDFTGMLGGILFASTQGSGLDCYAKQWRLLADVMNDIGLALELASPLLPGAFLLLACLGSLARAVTGVAGSATRMALTQHFALQRNAADIAAKEGSQETAVTLVGMVLGMAFIRAAHGLEPLIWSAFWALTALHVWANVRAMRCLRIASLNQARLGLLLRHYLRTGEALTPGQMAAEESLVPPPLQLLLRRLGLGFGGVPLVAVAPRLATLRPAMQQQLAARMQAAAEEEDKRRRRGGAAQYVAAAAPGGGGAGAGPDAVALLRQGAGMGDVLEAYCASLMLAWGAQLSGRGPSKLWPAPAQLALADVERWLAAAAAAAAAGRGRGAAPGPGGGSYEGFLASLAAAGWALDRVALLQGPSRLAWGADLRTD</sequence>
<evidence type="ECO:0000256" key="4">
    <source>
        <dbReference type="ARBA" id="ARBA00022989"/>
    </source>
</evidence>
<dbReference type="InParanoid" id="E1ZHH1"/>
<gene>
    <name evidence="7" type="ORF">CHLNCDRAFT_135084</name>
</gene>
<dbReference type="OrthoDB" id="364779at2759"/>
<proteinExistence type="inferred from homology"/>
<dbReference type="RefSeq" id="XP_005846704.1">
    <property type="nucleotide sequence ID" value="XM_005846642.1"/>
</dbReference>
<evidence type="ECO:0000313" key="7">
    <source>
        <dbReference type="EMBL" id="EFN54602.1"/>
    </source>
</evidence>
<keyword evidence="8" id="KW-1185">Reference proteome</keyword>
<reference evidence="7 8" key="1">
    <citation type="journal article" date="2010" name="Plant Cell">
        <title>The Chlorella variabilis NC64A genome reveals adaptation to photosymbiosis, coevolution with viruses, and cryptic sex.</title>
        <authorList>
            <person name="Blanc G."/>
            <person name="Duncan G."/>
            <person name="Agarkova I."/>
            <person name="Borodovsky M."/>
            <person name="Gurnon J."/>
            <person name="Kuo A."/>
            <person name="Lindquist E."/>
            <person name="Lucas S."/>
            <person name="Pangilinan J."/>
            <person name="Polle J."/>
            <person name="Salamov A."/>
            <person name="Terry A."/>
            <person name="Yamada T."/>
            <person name="Dunigan D.D."/>
            <person name="Grigoriev I.V."/>
            <person name="Claverie J.M."/>
            <person name="Van Etten J.L."/>
        </authorList>
    </citation>
    <scope>NUCLEOTIDE SEQUENCE [LARGE SCALE GENOMIC DNA]</scope>
    <source>
        <strain evidence="7 8">NC64A</strain>
    </source>
</reference>
<evidence type="ECO:0000256" key="3">
    <source>
        <dbReference type="ARBA" id="ARBA00022692"/>
    </source>
</evidence>
<dbReference type="AlphaFoldDB" id="E1ZHH1"/>
<name>E1ZHH1_CHLVA</name>
<comment type="similarity">
    <text evidence="2">Belongs to the RUS1 family.</text>
</comment>
<keyword evidence="3" id="KW-0812">Transmembrane</keyword>
<accession>E1ZHH1</accession>
<evidence type="ECO:0000256" key="1">
    <source>
        <dbReference type="ARBA" id="ARBA00004370"/>
    </source>
</evidence>
<evidence type="ECO:0000259" key="6">
    <source>
        <dbReference type="Pfam" id="PF04884"/>
    </source>
</evidence>
<protein>
    <recommendedName>
        <fullName evidence="6">Protein root UVB sensitive/RUS domain-containing protein</fullName>
    </recommendedName>
</protein>
<keyword evidence="5" id="KW-0472">Membrane</keyword>
<comment type="subcellular location">
    <subcellularLocation>
        <location evidence="1">Membrane</location>
    </subcellularLocation>
</comment>
<dbReference type="InterPro" id="IPR006968">
    <property type="entry name" value="RUS_fam"/>
</dbReference>
<dbReference type="PANTHER" id="PTHR12770:SF31">
    <property type="entry name" value="RUS FAMILY MEMBER 1"/>
    <property type="match status" value="1"/>
</dbReference>
<dbReference type="Proteomes" id="UP000008141">
    <property type="component" value="Unassembled WGS sequence"/>
</dbReference>
<dbReference type="KEGG" id="cvr:CHLNCDRAFT_135084"/>
<dbReference type="GeneID" id="17354158"/>
<dbReference type="eggNOG" id="KOG4249">
    <property type="taxonomic scope" value="Eukaryota"/>
</dbReference>
<organism evidence="8">
    <name type="scientific">Chlorella variabilis</name>
    <name type="common">Green alga</name>
    <dbReference type="NCBI Taxonomy" id="554065"/>
    <lineage>
        <taxon>Eukaryota</taxon>
        <taxon>Viridiplantae</taxon>
        <taxon>Chlorophyta</taxon>
        <taxon>core chlorophytes</taxon>
        <taxon>Trebouxiophyceae</taxon>
        <taxon>Chlorellales</taxon>
        <taxon>Chlorellaceae</taxon>
        <taxon>Chlorella clade</taxon>
        <taxon>Chlorella</taxon>
    </lineage>
</organism>
<evidence type="ECO:0000256" key="2">
    <source>
        <dbReference type="ARBA" id="ARBA00007558"/>
    </source>
</evidence>
<keyword evidence="4" id="KW-1133">Transmembrane helix</keyword>
<dbReference type="GO" id="GO:0016020">
    <property type="term" value="C:membrane"/>
    <property type="evidence" value="ECO:0007669"/>
    <property type="project" value="UniProtKB-SubCell"/>
</dbReference>
<dbReference type="InterPro" id="IPR054549">
    <property type="entry name" value="UVB_sens_RUS_dom"/>
</dbReference>